<feature type="domain" description="CMP/dCMP-type deaminase" evidence="9">
    <location>
        <begin position="10"/>
        <end position="136"/>
    </location>
</feature>
<feature type="binding site" evidence="8">
    <location>
        <position position="90"/>
    </location>
    <ligand>
        <name>Zn(2+)</name>
        <dbReference type="ChEBI" id="CHEBI:29105"/>
        <note>catalytic</note>
    </ligand>
</feature>
<comment type="function">
    <text evidence="8">Catalyzes the deamination of adenosine to inosine at the wobble position 34 of tRNA(Arg2).</text>
</comment>
<protein>
    <recommendedName>
        <fullName evidence="8">tRNA-specific adenosine deaminase</fullName>
        <ecNumber evidence="8">3.5.4.33</ecNumber>
    </recommendedName>
</protein>
<organism evidence="10 11">
    <name type="scientific">Leptospirillum ferrodiazotrophum</name>
    <dbReference type="NCBI Taxonomy" id="412449"/>
    <lineage>
        <taxon>Bacteria</taxon>
        <taxon>Pseudomonadati</taxon>
        <taxon>Nitrospirota</taxon>
        <taxon>Nitrospiria</taxon>
        <taxon>Nitrospirales</taxon>
        <taxon>Nitrospiraceae</taxon>
        <taxon>Leptospirillum</taxon>
    </lineage>
</organism>
<evidence type="ECO:0000256" key="3">
    <source>
        <dbReference type="ARBA" id="ARBA00022694"/>
    </source>
</evidence>
<evidence type="ECO:0000256" key="7">
    <source>
        <dbReference type="ARBA" id="ARBA00048045"/>
    </source>
</evidence>
<keyword evidence="5 8" id="KW-0378">Hydrolase</keyword>
<dbReference type="PANTHER" id="PTHR11079:SF202">
    <property type="entry name" value="TRNA-SPECIFIC ADENOSINE DEAMINASE"/>
    <property type="match status" value="1"/>
</dbReference>
<name>C6HVF6_9BACT</name>
<feature type="active site" description="Proton donor" evidence="8">
    <location>
        <position position="62"/>
    </location>
</feature>
<dbReference type="GO" id="GO:0002100">
    <property type="term" value="P:tRNA wobble adenosine to inosine editing"/>
    <property type="evidence" value="ECO:0007669"/>
    <property type="project" value="UniProtKB-UniRule"/>
</dbReference>
<evidence type="ECO:0000256" key="1">
    <source>
        <dbReference type="ARBA" id="ARBA00010669"/>
    </source>
</evidence>
<evidence type="ECO:0000256" key="6">
    <source>
        <dbReference type="ARBA" id="ARBA00022833"/>
    </source>
</evidence>
<dbReference type="Pfam" id="PF00383">
    <property type="entry name" value="dCMP_cyt_deam_1"/>
    <property type="match status" value="1"/>
</dbReference>
<dbReference type="PROSITE" id="PS00903">
    <property type="entry name" value="CYT_DCMP_DEAMINASES_1"/>
    <property type="match status" value="1"/>
</dbReference>
<comment type="similarity">
    <text evidence="1">Belongs to the cytidine and deoxycytidylate deaminase family. ADAT2 subfamily.</text>
</comment>
<dbReference type="InterPro" id="IPR002125">
    <property type="entry name" value="CMP_dCMP_dom"/>
</dbReference>
<evidence type="ECO:0000256" key="4">
    <source>
        <dbReference type="ARBA" id="ARBA00022723"/>
    </source>
</evidence>
<evidence type="ECO:0000256" key="2">
    <source>
        <dbReference type="ARBA" id="ARBA00011738"/>
    </source>
</evidence>
<proteinExistence type="inferred from homology"/>
<dbReference type="Gene3D" id="3.40.140.10">
    <property type="entry name" value="Cytidine Deaminase, domain 2"/>
    <property type="match status" value="1"/>
</dbReference>
<evidence type="ECO:0000313" key="11">
    <source>
        <dbReference type="Proteomes" id="UP000009374"/>
    </source>
</evidence>
<dbReference type="SUPFAM" id="SSF53927">
    <property type="entry name" value="Cytidine deaminase-like"/>
    <property type="match status" value="1"/>
</dbReference>
<keyword evidence="11" id="KW-1185">Reference proteome</keyword>
<dbReference type="PANTHER" id="PTHR11079">
    <property type="entry name" value="CYTOSINE DEAMINASE FAMILY MEMBER"/>
    <property type="match status" value="1"/>
</dbReference>
<dbReference type="InterPro" id="IPR028883">
    <property type="entry name" value="tRNA_aden_deaminase"/>
</dbReference>
<evidence type="ECO:0000259" key="9">
    <source>
        <dbReference type="PROSITE" id="PS51747"/>
    </source>
</evidence>
<feature type="binding site" evidence="8">
    <location>
        <position position="60"/>
    </location>
    <ligand>
        <name>Zn(2+)</name>
        <dbReference type="ChEBI" id="CHEBI:29105"/>
        <note>catalytic</note>
    </ligand>
</feature>
<dbReference type="NCBIfam" id="NF008113">
    <property type="entry name" value="PRK10860.1"/>
    <property type="match status" value="1"/>
</dbReference>
<dbReference type="AlphaFoldDB" id="C6HVF6"/>
<dbReference type="InterPro" id="IPR016192">
    <property type="entry name" value="APOBEC/CMP_deaminase_Zn-bd"/>
</dbReference>
<dbReference type="InterPro" id="IPR016193">
    <property type="entry name" value="Cytidine_deaminase-like"/>
</dbReference>
<comment type="cofactor">
    <cofactor evidence="8">
        <name>Zn(2+)</name>
        <dbReference type="ChEBI" id="CHEBI:29105"/>
    </cofactor>
    <text evidence="8">Binds 1 zinc ion per subunit.</text>
</comment>
<evidence type="ECO:0000256" key="5">
    <source>
        <dbReference type="ARBA" id="ARBA00022801"/>
    </source>
</evidence>
<keyword evidence="6 8" id="KW-0862">Zinc</keyword>
<evidence type="ECO:0000256" key="8">
    <source>
        <dbReference type="HAMAP-Rule" id="MF_00972"/>
    </source>
</evidence>
<accession>C6HVF6</accession>
<dbReference type="FunFam" id="3.40.140.10:FF:000005">
    <property type="entry name" value="tRNA-specific adenosine deaminase"/>
    <property type="match status" value="1"/>
</dbReference>
<feature type="binding site" evidence="8">
    <location>
        <position position="93"/>
    </location>
    <ligand>
        <name>Zn(2+)</name>
        <dbReference type="ChEBI" id="CHEBI:29105"/>
        <note>catalytic</note>
    </ligand>
</feature>
<gene>
    <name evidence="8" type="primary">tadA</name>
    <name evidence="10" type="ORF">UBAL3_79160001</name>
</gene>
<dbReference type="EMBL" id="GG693863">
    <property type="protein sequence ID" value="EES53374.1"/>
    <property type="molecule type" value="Genomic_DNA"/>
</dbReference>
<keyword evidence="4 8" id="KW-0479">Metal-binding</keyword>
<dbReference type="EC" id="3.5.4.33" evidence="8"/>
<comment type="subunit">
    <text evidence="2 8">Homodimer.</text>
</comment>
<dbReference type="GO" id="GO:0008270">
    <property type="term" value="F:zinc ion binding"/>
    <property type="evidence" value="ECO:0007669"/>
    <property type="project" value="UniProtKB-UniRule"/>
</dbReference>
<evidence type="ECO:0000313" key="10">
    <source>
        <dbReference type="EMBL" id="EES53374.1"/>
    </source>
</evidence>
<dbReference type="Proteomes" id="UP000009374">
    <property type="component" value="Unassembled WGS sequence"/>
</dbReference>
<reference evidence="10 11" key="1">
    <citation type="journal article" date="2009" name="Appl. Environ. Microbiol.">
        <title>Community genomic and proteomic analyses of chemoautotrophic iron-oxidizing "Leptospirillum rubarum" (Group II) and "Leptospirillum ferrodiazotrophum" (Group III) bacteria in acid mine drainage biofilms.</title>
        <authorList>
            <person name="Goltsman D.S."/>
            <person name="Denef V.J."/>
            <person name="Singer S.W."/>
            <person name="VerBerkmoes N.C."/>
            <person name="Lefsrud M."/>
            <person name="Mueller R.S."/>
            <person name="Dick G.J."/>
            <person name="Sun C.L."/>
            <person name="Wheeler K.E."/>
            <person name="Zemla A."/>
            <person name="Baker B.J."/>
            <person name="Hauser L."/>
            <person name="Land M."/>
            <person name="Shah M.B."/>
            <person name="Thelen M.P."/>
            <person name="Hettich R.L."/>
            <person name="Banfield J.F."/>
        </authorList>
    </citation>
    <scope>NUCLEOTIDE SEQUENCE [LARGE SCALE GENOMIC DNA]</scope>
</reference>
<dbReference type="PROSITE" id="PS51747">
    <property type="entry name" value="CYT_DCMP_DEAMINASES_2"/>
    <property type="match status" value="1"/>
</dbReference>
<comment type="catalytic activity">
    <reaction evidence="7 8">
        <text>adenosine(34) in tRNA + H2O + H(+) = inosine(34) in tRNA + NH4(+)</text>
        <dbReference type="Rhea" id="RHEA:43168"/>
        <dbReference type="Rhea" id="RHEA-COMP:10373"/>
        <dbReference type="Rhea" id="RHEA-COMP:10374"/>
        <dbReference type="ChEBI" id="CHEBI:15377"/>
        <dbReference type="ChEBI" id="CHEBI:15378"/>
        <dbReference type="ChEBI" id="CHEBI:28938"/>
        <dbReference type="ChEBI" id="CHEBI:74411"/>
        <dbReference type="ChEBI" id="CHEBI:82852"/>
        <dbReference type="EC" id="3.5.4.33"/>
    </reaction>
</comment>
<dbReference type="CDD" id="cd01285">
    <property type="entry name" value="nucleoside_deaminase"/>
    <property type="match status" value="1"/>
</dbReference>
<sequence>MTHREKPNHQADVYFMNKALNLARNGIVDDVPVGAIVVVGGEIVGEGVNQGRASHDPTAHAEIIALRRAAARLENYRLPLSTLYVTLEPCLMCLGAMMEGRIHRLVFGARDPKRGVAGSLYDLHNDPRFTHRIKVESGLCEEESRELLRQFFEKKRGR</sequence>
<dbReference type="GO" id="GO:0052717">
    <property type="term" value="F:tRNA-specific adenosine-34 deaminase activity"/>
    <property type="evidence" value="ECO:0007669"/>
    <property type="project" value="UniProtKB-UniRule"/>
</dbReference>
<keyword evidence="3 8" id="KW-0819">tRNA processing</keyword>
<dbReference type="HAMAP" id="MF_00972">
    <property type="entry name" value="tRNA_aden_deaminase"/>
    <property type="match status" value="1"/>
</dbReference>